<dbReference type="Gene3D" id="3.40.50.10490">
    <property type="entry name" value="Glucose-6-phosphate isomerase like protein, domain 1"/>
    <property type="match status" value="1"/>
</dbReference>
<feature type="transmembrane region" description="Helical" evidence="4">
    <location>
        <begin position="255"/>
        <end position="277"/>
    </location>
</feature>
<dbReference type="InterPro" id="IPR036388">
    <property type="entry name" value="WH-like_DNA-bd_sf"/>
</dbReference>
<dbReference type="GO" id="GO:0003700">
    <property type="term" value="F:DNA-binding transcription factor activity"/>
    <property type="evidence" value="ECO:0007669"/>
    <property type="project" value="InterPro"/>
</dbReference>
<evidence type="ECO:0000256" key="4">
    <source>
        <dbReference type="SAM" id="Phobius"/>
    </source>
</evidence>
<keyword evidence="8" id="KW-1185">Reference proteome</keyword>
<evidence type="ECO:0000259" key="6">
    <source>
        <dbReference type="PROSITE" id="PS51464"/>
    </source>
</evidence>
<dbReference type="GO" id="GO:0003677">
    <property type="term" value="F:DNA binding"/>
    <property type="evidence" value="ECO:0007669"/>
    <property type="project" value="UniProtKB-KW"/>
</dbReference>
<accession>A0A437M1R3</accession>
<dbReference type="RefSeq" id="WP_127789901.1">
    <property type="nucleotide sequence ID" value="NZ_SACL01000011.1"/>
</dbReference>
<evidence type="ECO:0000259" key="5">
    <source>
        <dbReference type="PROSITE" id="PS51071"/>
    </source>
</evidence>
<dbReference type="PANTHER" id="PTHR30514:SF18">
    <property type="entry name" value="RPIR-FAMILY TRANSCRIPTIONAL REGULATOR"/>
    <property type="match status" value="1"/>
</dbReference>
<gene>
    <name evidence="7" type="ORF">EOD42_22795</name>
</gene>
<keyword evidence="2" id="KW-0238">DNA-binding</keyword>
<proteinExistence type="predicted"/>
<keyword evidence="4" id="KW-1133">Transmembrane helix</keyword>
<evidence type="ECO:0000256" key="3">
    <source>
        <dbReference type="ARBA" id="ARBA00023163"/>
    </source>
</evidence>
<evidence type="ECO:0000256" key="2">
    <source>
        <dbReference type="ARBA" id="ARBA00023125"/>
    </source>
</evidence>
<reference evidence="7 8" key="1">
    <citation type="submission" date="2019-01" db="EMBL/GenBank/DDBJ databases">
        <authorList>
            <person name="Chen W.-M."/>
        </authorList>
    </citation>
    <scope>NUCLEOTIDE SEQUENCE [LARGE SCALE GENOMIC DNA]</scope>
    <source>
        <strain evidence="7 8">CCP-6</strain>
    </source>
</reference>
<dbReference type="Pfam" id="PF01380">
    <property type="entry name" value="SIS"/>
    <property type="match status" value="1"/>
</dbReference>
<evidence type="ECO:0000313" key="8">
    <source>
        <dbReference type="Proteomes" id="UP000282957"/>
    </source>
</evidence>
<evidence type="ECO:0000313" key="7">
    <source>
        <dbReference type="EMBL" id="RVT91483.1"/>
    </source>
</evidence>
<sequence>MESDQTAAAIAALLPELGTQMAAAARHVLAHPEDVAVFSMRELARRAGVPPVTMVRLAQRLGLAGYAELRRHYVNGVRAGRLLGPAANRNADAARGIAAAAARSTGALGFAAEFFAAEQEILHRSLAGLNEAALQQAATLLAQARRVQVVGRRTTYPAAFALAYALRKARPDVSLADDTAGAPETFLEDMAPGDVVVAISFAPYSRLTQSLADAAAQAGARVIGIGDAPTAPLAKLAGALFFVAPTTSRAFPESAVGALAMGNLLVALTVATLGAPAQQRIRANERRIVAAGEYLQARTAR</sequence>
<dbReference type="InterPro" id="IPR046348">
    <property type="entry name" value="SIS_dom_sf"/>
</dbReference>
<dbReference type="AlphaFoldDB" id="A0A437M1R3"/>
<name>A0A437M1R3_9PROT</name>
<dbReference type="PANTHER" id="PTHR30514">
    <property type="entry name" value="GLUCOKINASE"/>
    <property type="match status" value="1"/>
</dbReference>
<dbReference type="InterPro" id="IPR000281">
    <property type="entry name" value="HTH_RpiR"/>
</dbReference>
<dbReference type="GO" id="GO:1901135">
    <property type="term" value="P:carbohydrate derivative metabolic process"/>
    <property type="evidence" value="ECO:0007669"/>
    <property type="project" value="InterPro"/>
</dbReference>
<dbReference type="InterPro" id="IPR035472">
    <property type="entry name" value="RpiR-like_SIS"/>
</dbReference>
<keyword evidence="4" id="KW-0812">Transmembrane</keyword>
<dbReference type="Proteomes" id="UP000282957">
    <property type="component" value="Unassembled WGS sequence"/>
</dbReference>
<dbReference type="Pfam" id="PF01418">
    <property type="entry name" value="HTH_6"/>
    <property type="match status" value="1"/>
</dbReference>
<feature type="domain" description="SIS" evidence="6">
    <location>
        <begin position="137"/>
        <end position="280"/>
    </location>
</feature>
<evidence type="ECO:0000256" key="1">
    <source>
        <dbReference type="ARBA" id="ARBA00023015"/>
    </source>
</evidence>
<dbReference type="InterPro" id="IPR047640">
    <property type="entry name" value="RpiR-like"/>
</dbReference>
<dbReference type="PROSITE" id="PS51464">
    <property type="entry name" value="SIS"/>
    <property type="match status" value="1"/>
</dbReference>
<dbReference type="SUPFAM" id="SSF53697">
    <property type="entry name" value="SIS domain"/>
    <property type="match status" value="1"/>
</dbReference>
<feature type="domain" description="HTH rpiR-type" evidence="5">
    <location>
        <begin position="4"/>
        <end position="80"/>
    </location>
</feature>
<dbReference type="EMBL" id="SACL01000011">
    <property type="protein sequence ID" value="RVT91483.1"/>
    <property type="molecule type" value="Genomic_DNA"/>
</dbReference>
<organism evidence="7 8">
    <name type="scientific">Rhodovarius crocodyli</name>
    <dbReference type="NCBI Taxonomy" id="1979269"/>
    <lineage>
        <taxon>Bacteria</taxon>
        <taxon>Pseudomonadati</taxon>
        <taxon>Pseudomonadota</taxon>
        <taxon>Alphaproteobacteria</taxon>
        <taxon>Acetobacterales</taxon>
        <taxon>Roseomonadaceae</taxon>
        <taxon>Rhodovarius</taxon>
    </lineage>
</organism>
<dbReference type="CDD" id="cd05013">
    <property type="entry name" value="SIS_RpiR"/>
    <property type="match status" value="1"/>
</dbReference>
<dbReference type="OrthoDB" id="9814676at2"/>
<keyword evidence="4" id="KW-0472">Membrane</keyword>
<keyword evidence="3" id="KW-0804">Transcription</keyword>
<dbReference type="Gene3D" id="1.10.10.10">
    <property type="entry name" value="Winged helix-like DNA-binding domain superfamily/Winged helix DNA-binding domain"/>
    <property type="match status" value="1"/>
</dbReference>
<protein>
    <submittedName>
        <fullName evidence="7">MurR/RpiR family transcriptional regulator</fullName>
    </submittedName>
</protein>
<dbReference type="InterPro" id="IPR001347">
    <property type="entry name" value="SIS_dom"/>
</dbReference>
<dbReference type="GO" id="GO:0097367">
    <property type="term" value="F:carbohydrate derivative binding"/>
    <property type="evidence" value="ECO:0007669"/>
    <property type="project" value="InterPro"/>
</dbReference>
<dbReference type="InterPro" id="IPR009057">
    <property type="entry name" value="Homeodomain-like_sf"/>
</dbReference>
<keyword evidence="1" id="KW-0805">Transcription regulation</keyword>
<comment type="caution">
    <text evidence="7">The sequence shown here is derived from an EMBL/GenBank/DDBJ whole genome shotgun (WGS) entry which is preliminary data.</text>
</comment>
<dbReference type="PROSITE" id="PS51071">
    <property type="entry name" value="HTH_RPIR"/>
    <property type="match status" value="1"/>
</dbReference>
<dbReference type="SUPFAM" id="SSF46689">
    <property type="entry name" value="Homeodomain-like"/>
    <property type="match status" value="1"/>
</dbReference>